<dbReference type="HOGENOM" id="CLU_1347608_0_0_6"/>
<dbReference type="KEGG" id="mej:Q7A_520"/>
<accession>I1XG47</accession>
<evidence type="ECO:0000313" key="3">
    <source>
        <dbReference type="Proteomes" id="UP000009144"/>
    </source>
</evidence>
<feature type="transmembrane region" description="Helical" evidence="1">
    <location>
        <begin position="6"/>
        <end position="27"/>
    </location>
</feature>
<dbReference type="STRING" id="754476.Q7A_520"/>
<keyword evidence="1" id="KW-0472">Membrane</keyword>
<name>I1XG47_METNJ</name>
<keyword evidence="1" id="KW-0812">Transmembrane</keyword>
<feature type="transmembrane region" description="Helical" evidence="1">
    <location>
        <begin position="39"/>
        <end position="60"/>
    </location>
</feature>
<reference evidence="2 3" key="1">
    <citation type="journal article" date="2012" name="J. Bacteriol.">
        <title>Complete genome sequences of Methylophaga sp. strain JAM1 and Methylophaga sp. strain JAM7.</title>
        <authorList>
            <person name="Villeneuve C."/>
            <person name="Martineau C."/>
            <person name="Mauffrey F."/>
            <person name="Villemur R."/>
        </authorList>
    </citation>
    <scope>NUCLEOTIDE SEQUENCE [LARGE SCALE GENOMIC DNA]</scope>
    <source>
        <strain evidence="2 3">JAM1</strain>
    </source>
</reference>
<keyword evidence="3" id="KW-1185">Reference proteome</keyword>
<dbReference type="EMBL" id="CP003390">
    <property type="protein sequence ID" value="AFI83366.1"/>
    <property type="molecule type" value="Genomic_DNA"/>
</dbReference>
<sequence>MLLLARVAVSLLAALLLGGIFFYGYLAGLIGNPSHYAKWLVPLFFYAGILLCLTGVIFTLVEKLNWARRSFAAAIVLVVIFAGYLLLIEPKLQQREQQNQIKTMQQLYQQYSLQQLDCDDKFQAHLSKIEQRPAEVVLFQKANFSQPVQYLAGWDKSASMNNCRFIENTYALGTQRSFLSRCQNQQHTTVADLIAQAKRLGCQ</sequence>
<organism evidence="2 3">
    <name type="scientific">Methylophaga nitratireducenticrescens</name>
    <dbReference type="NCBI Taxonomy" id="754476"/>
    <lineage>
        <taxon>Bacteria</taxon>
        <taxon>Pseudomonadati</taxon>
        <taxon>Pseudomonadota</taxon>
        <taxon>Gammaproteobacteria</taxon>
        <taxon>Thiotrichales</taxon>
        <taxon>Piscirickettsiaceae</taxon>
        <taxon>Methylophaga</taxon>
    </lineage>
</organism>
<reference evidence="2 3" key="2">
    <citation type="journal article" date="2013" name="Int. J. Syst. Evol. Microbiol.">
        <title>Methylophaga nitratireducenticrescens sp. nov. and Methylophaga frappieri sp. nov., isolated from the biofilm of the methanol-fed denitrification system treating the seawater at the Montreal Biodome.</title>
        <authorList>
            <person name="Villeneuve C."/>
            <person name="Martineau C."/>
            <person name="Mauffrey F."/>
            <person name="Villemur R."/>
        </authorList>
    </citation>
    <scope>NUCLEOTIDE SEQUENCE [LARGE SCALE GENOMIC DNA]</scope>
    <source>
        <strain evidence="2 3">JAM1</strain>
    </source>
</reference>
<keyword evidence="1" id="KW-1133">Transmembrane helix</keyword>
<dbReference type="PATRIC" id="fig|754476.3.peg.511"/>
<evidence type="ECO:0000256" key="1">
    <source>
        <dbReference type="SAM" id="Phobius"/>
    </source>
</evidence>
<evidence type="ECO:0000313" key="2">
    <source>
        <dbReference type="EMBL" id="AFI83366.1"/>
    </source>
</evidence>
<proteinExistence type="predicted"/>
<feature type="transmembrane region" description="Helical" evidence="1">
    <location>
        <begin position="66"/>
        <end position="87"/>
    </location>
</feature>
<protein>
    <submittedName>
        <fullName evidence="2">Uncharacterized protein</fullName>
    </submittedName>
</protein>
<dbReference type="Proteomes" id="UP000009144">
    <property type="component" value="Chromosome"/>
</dbReference>
<gene>
    <name evidence="2" type="ordered locus">Q7A_520</name>
</gene>
<dbReference type="AlphaFoldDB" id="I1XG47"/>